<keyword evidence="2" id="KW-1185">Reference proteome</keyword>
<evidence type="ECO:0000313" key="1">
    <source>
        <dbReference type="EMBL" id="APW61522.1"/>
    </source>
</evidence>
<sequence length="192" mass="19768">MHRKRYAFRPDASLLESKLLLSLTATPGVGVGNPAEVSTLLAAKGQHQQTNTLQGRYSAGQDMRAADAPLDVKLTGTGQVKDLGRTQLSGSLQLGGFRMPGNDVTGTVKLSNARGTVTLQLNGLGGNGQVPGATLNLSASVVSGTGAYKNFRRIGTATVIFGPDTVQAKSTGANSAIGGTLTIKLNLNPPVR</sequence>
<dbReference type="RefSeq" id="WP_076346942.1">
    <property type="nucleotide sequence ID" value="NZ_CP019082.1"/>
</dbReference>
<reference evidence="2" key="1">
    <citation type="submission" date="2016-12" db="EMBL/GenBank/DDBJ databases">
        <title>Comparative genomics of four Isosphaeraceae planctomycetes: a common pool of plasmids and glycoside hydrolase genes.</title>
        <authorList>
            <person name="Ivanova A."/>
        </authorList>
    </citation>
    <scope>NUCLEOTIDE SEQUENCE [LARGE SCALE GENOMIC DNA]</scope>
    <source>
        <strain evidence="2">PX4</strain>
    </source>
</reference>
<dbReference type="OrthoDB" id="9861266at2"/>
<proteinExistence type="predicted"/>
<protein>
    <submittedName>
        <fullName evidence="1">Uncharacterized protein</fullName>
    </submittedName>
</protein>
<accession>A0A1U7CRG3</accession>
<dbReference type="Proteomes" id="UP000186309">
    <property type="component" value="Chromosome"/>
</dbReference>
<name>A0A1U7CRG3_9BACT</name>
<organism evidence="1 2">
    <name type="scientific">Paludisphaera borealis</name>
    <dbReference type="NCBI Taxonomy" id="1387353"/>
    <lineage>
        <taxon>Bacteria</taxon>
        <taxon>Pseudomonadati</taxon>
        <taxon>Planctomycetota</taxon>
        <taxon>Planctomycetia</taxon>
        <taxon>Isosphaerales</taxon>
        <taxon>Isosphaeraceae</taxon>
        <taxon>Paludisphaera</taxon>
    </lineage>
</organism>
<gene>
    <name evidence="1" type="ORF">BSF38_03038</name>
</gene>
<evidence type="ECO:0000313" key="2">
    <source>
        <dbReference type="Proteomes" id="UP000186309"/>
    </source>
</evidence>
<dbReference type="AlphaFoldDB" id="A0A1U7CRG3"/>
<dbReference type="EMBL" id="CP019082">
    <property type="protein sequence ID" value="APW61522.1"/>
    <property type="molecule type" value="Genomic_DNA"/>
</dbReference>
<dbReference type="KEGG" id="pbor:BSF38_03038"/>